<dbReference type="InterPro" id="IPR013785">
    <property type="entry name" value="Aldolase_TIM"/>
</dbReference>
<dbReference type="Pfam" id="PF04309">
    <property type="entry name" value="G3P_antiterm"/>
    <property type="match status" value="1"/>
</dbReference>
<dbReference type="GO" id="GO:0003723">
    <property type="term" value="F:RNA binding"/>
    <property type="evidence" value="ECO:0007669"/>
    <property type="project" value="UniProtKB-KW"/>
</dbReference>
<evidence type="ECO:0000313" key="3">
    <source>
        <dbReference type="Proteomes" id="UP000249808"/>
    </source>
</evidence>
<sequence>MILPAIRSMKDLEKFIQTNYDYCVILDLHISQLEHILNMLKLNGKSAFFHVDLIKGLAIDEAAVEYLIQKFKVYGIVTTKTKLIKKAKLLGAQTILRTFIIDSSALKKSYRFIEACEPDYVEVLPGIATKVIKEMSGHTERKIVAGGLIETIEEAEIALANGASHITTSNQKLWEHYNPINKN</sequence>
<name>A0A327ZWI1_9STAP</name>
<reference evidence="2 3" key="1">
    <citation type="journal article" date="2018" name="Front. Microbiol.">
        <title>Description and Comparative Genomics of Macrococcus caseolyticus subsp. hominis subsp. nov., Macrococcus goetzii sp. nov., Macrococcus epidermidis sp. nov., and Macrococcus bohemicus sp. nov., Novel Macrococci From Human Clinical Material With Virulence Potential and Suspected Uptake of Foreign DNA by Natural Transformation.</title>
        <authorList>
            <person name="Maslanova I."/>
            <person name="Wertheimer Z."/>
            <person name="Sedlacek I."/>
            <person name="Svec P."/>
            <person name="Indrakova A."/>
            <person name="Kovarovic V."/>
            <person name="Schumann P."/>
            <person name="Sproer C."/>
            <person name="Kralova S."/>
            <person name="Sedo O."/>
            <person name="Kristofova L."/>
            <person name="Vrbovska V."/>
            <person name="Fuzik T."/>
            <person name="Petras P."/>
            <person name="Zdrahal Z."/>
            <person name="Ruzickova V."/>
            <person name="Doskar J."/>
            <person name="Pantucek R."/>
        </authorList>
    </citation>
    <scope>NUCLEOTIDE SEQUENCE [LARGE SCALE GENOMIC DNA]</scope>
    <source>
        <strain evidence="2 3">01/688</strain>
    </source>
</reference>
<comment type="function">
    <text evidence="1">Regulates expression of the glpD operon. In the presence of glycerol 3-phosphate (G3P) causes antitermination of transcription of glpD at the inverted repeat of the leader region to enhance its transcription. Binds and stabilizes glpD leader mRNA.</text>
</comment>
<dbReference type="GO" id="GO:0006071">
    <property type="term" value="P:glycerol metabolic process"/>
    <property type="evidence" value="ECO:0007669"/>
    <property type="project" value="UniProtKB-UniRule"/>
</dbReference>
<dbReference type="AlphaFoldDB" id="A0A327ZWI1"/>
<accession>A0A327ZWI1</accession>
<comment type="caution">
    <text evidence="2">The sequence shown here is derived from an EMBL/GenBank/DDBJ whole genome shotgun (WGS) entry which is preliminary data.</text>
</comment>
<protein>
    <recommendedName>
        <fullName evidence="1">Glycerol uptake operon antiterminator regulatory protein</fullName>
    </recommendedName>
</protein>
<dbReference type="GO" id="GO:0045893">
    <property type="term" value="P:positive regulation of DNA-templated transcription"/>
    <property type="evidence" value="ECO:0007669"/>
    <property type="project" value="TreeGrafter"/>
</dbReference>
<evidence type="ECO:0000256" key="1">
    <source>
        <dbReference type="PIRNR" id="PIRNR016897"/>
    </source>
</evidence>
<dbReference type="SUPFAM" id="SSF110391">
    <property type="entry name" value="GlpP-like"/>
    <property type="match status" value="1"/>
</dbReference>
<dbReference type="RefSeq" id="WP_111714740.1">
    <property type="nucleotide sequence ID" value="NZ_CP073819.1"/>
</dbReference>
<proteinExistence type="predicted"/>
<keyword evidence="1" id="KW-0805">Transcription regulation</keyword>
<keyword evidence="3" id="KW-1185">Reference proteome</keyword>
<dbReference type="PANTHER" id="PTHR35787">
    <property type="entry name" value="GLYCEROL UPTAKE OPERON ANTITERMINATOR REGULATORY PROTEIN"/>
    <property type="match status" value="1"/>
</dbReference>
<organism evidence="2 3">
    <name type="scientific">Macrococcus epidermidis</name>
    <dbReference type="NCBI Taxonomy" id="1902580"/>
    <lineage>
        <taxon>Bacteria</taxon>
        <taxon>Bacillati</taxon>
        <taxon>Bacillota</taxon>
        <taxon>Bacilli</taxon>
        <taxon>Bacillales</taxon>
        <taxon>Staphylococcaceae</taxon>
        <taxon>Macrococcus</taxon>
    </lineage>
</organism>
<dbReference type="Proteomes" id="UP000249808">
    <property type="component" value="Unassembled WGS sequence"/>
</dbReference>
<dbReference type="PANTHER" id="PTHR35787:SF1">
    <property type="entry name" value="GLYCEROL UPTAKE OPERON ANTITERMINATOR REGULATORY PROTEIN"/>
    <property type="match status" value="1"/>
</dbReference>
<dbReference type="Gene3D" id="3.20.20.70">
    <property type="entry name" value="Aldolase class I"/>
    <property type="match status" value="1"/>
</dbReference>
<keyword evidence="1" id="KW-0804">Transcription</keyword>
<dbReference type="InterPro" id="IPR006699">
    <property type="entry name" value="GlpP"/>
</dbReference>
<dbReference type="GO" id="GO:0001072">
    <property type="term" value="F:transcription antitermination factor activity, RNA binding"/>
    <property type="evidence" value="ECO:0007669"/>
    <property type="project" value="TreeGrafter"/>
</dbReference>
<keyword evidence="1" id="KW-0694">RNA-binding</keyword>
<keyword evidence="1" id="KW-0319">Glycerol metabolism</keyword>
<gene>
    <name evidence="2" type="ORF">BHU61_03745</name>
</gene>
<dbReference type="EMBL" id="PZJH01000001">
    <property type="protein sequence ID" value="RAK46582.1"/>
    <property type="molecule type" value="Genomic_DNA"/>
</dbReference>
<evidence type="ECO:0000313" key="2">
    <source>
        <dbReference type="EMBL" id="RAK46582.1"/>
    </source>
</evidence>
<dbReference type="PIRSF" id="PIRSF016897">
    <property type="entry name" value="GlpP"/>
    <property type="match status" value="1"/>
</dbReference>